<reference evidence="2 3" key="1">
    <citation type="submission" date="2019-01" db="EMBL/GenBank/DDBJ databases">
        <authorList>
            <person name="Chen W.-M."/>
        </authorList>
    </citation>
    <scope>NUCLEOTIDE SEQUENCE [LARGE SCALE GENOMIC DNA]</scope>
    <source>
        <strain evidence="2 3">FSY-9</strain>
    </source>
</reference>
<evidence type="ECO:0000313" key="2">
    <source>
        <dbReference type="EMBL" id="RVU07790.1"/>
    </source>
</evidence>
<feature type="chain" id="PRO_5019321064" evidence="1">
    <location>
        <begin position="27"/>
        <end position="76"/>
    </location>
</feature>
<feature type="signal peptide" evidence="1">
    <location>
        <begin position="1"/>
        <end position="26"/>
    </location>
</feature>
<gene>
    <name evidence="2" type="ORF">EOE18_01550</name>
</gene>
<dbReference type="RefSeq" id="WP_127705471.1">
    <property type="nucleotide sequence ID" value="NZ_SACO01000001.1"/>
</dbReference>
<keyword evidence="3" id="KW-1185">Reference proteome</keyword>
<accession>A0A437ND03</accession>
<dbReference type="Proteomes" id="UP000282837">
    <property type="component" value="Unassembled WGS sequence"/>
</dbReference>
<keyword evidence="1" id="KW-0732">Signal</keyword>
<dbReference type="OrthoDB" id="7511203at2"/>
<name>A0A437ND03_9SPHN</name>
<comment type="caution">
    <text evidence="2">The sequence shown here is derived from an EMBL/GenBank/DDBJ whole genome shotgun (WGS) entry which is preliminary data.</text>
</comment>
<proteinExistence type="predicted"/>
<dbReference type="AlphaFoldDB" id="A0A437ND03"/>
<sequence length="76" mass="8073">MSWVRFFGILALLPAVFNISPASAHAVTMVPICTGDGVSRSIAIPASDRDIPGKQVPGCCTKACHTGERKRAKRCC</sequence>
<evidence type="ECO:0000256" key="1">
    <source>
        <dbReference type="SAM" id="SignalP"/>
    </source>
</evidence>
<dbReference type="EMBL" id="SACO01000001">
    <property type="protein sequence ID" value="RVU07790.1"/>
    <property type="molecule type" value="Genomic_DNA"/>
</dbReference>
<evidence type="ECO:0000313" key="3">
    <source>
        <dbReference type="Proteomes" id="UP000282837"/>
    </source>
</evidence>
<protein>
    <submittedName>
        <fullName evidence="2">Uncharacterized protein</fullName>
    </submittedName>
</protein>
<organism evidence="2 3">
    <name type="scientific">Novosphingobium umbonatum</name>
    <dbReference type="NCBI Taxonomy" id="1908524"/>
    <lineage>
        <taxon>Bacteria</taxon>
        <taxon>Pseudomonadati</taxon>
        <taxon>Pseudomonadota</taxon>
        <taxon>Alphaproteobacteria</taxon>
        <taxon>Sphingomonadales</taxon>
        <taxon>Sphingomonadaceae</taxon>
        <taxon>Novosphingobium</taxon>
    </lineage>
</organism>